<feature type="domain" description="C2H2-type" evidence="3">
    <location>
        <begin position="81"/>
        <end position="114"/>
    </location>
</feature>
<feature type="compositionally biased region" description="Basic and acidic residues" evidence="2">
    <location>
        <begin position="1"/>
        <end position="11"/>
    </location>
</feature>
<proteinExistence type="predicted"/>
<feature type="compositionally biased region" description="Low complexity" evidence="2">
    <location>
        <begin position="158"/>
        <end position="172"/>
    </location>
</feature>
<feature type="compositionally biased region" description="Low complexity" evidence="2">
    <location>
        <begin position="191"/>
        <end position="201"/>
    </location>
</feature>
<dbReference type="InterPro" id="IPR013087">
    <property type="entry name" value="Znf_C2H2_type"/>
</dbReference>
<feature type="region of interest" description="Disordered" evidence="2">
    <location>
        <begin position="158"/>
        <end position="201"/>
    </location>
</feature>
<gene>
    <name evidence="4" type="ORF">MFLAVUS_008320</name>
</gene>
<feature type="region of interest" description="Disordered" evidence="2">
    <location>
        <begin position="1"/>
        <end position="22"/>
    </location>
</feature>
<dbReference type="PROSITE" id="PS00028">
    <property type="entry name" value="ZINC_FINGER_C2H2_1"/>
    <property type="match status" value="2"/>
</dbReference>
<name>A0ABP9Z6U4_9FUNG</name>
<dbReference type="PROSITE" id="PS50157">
    <property type="entry name" value="ZINC_FINGER_C2H2_2"/>
    <property type="match status" value="2"/>
</dbReference>
<evidence type="ECO:0000256" key="1">
    <source>
        <dbReference type="PROSITE-ProRule" id="PRU00042"/>
    </source>
</evidence>
<keyword evidence="1" id="KW-0862">Zinc</keyword>
<keyword evidence="1" id="KW-0863">Zinc-finger</keyword>
<sequence length="325" mass="36861">MKQEKHSLDIQKKKKKRDTQMKSAANYMNSKLHIENKYASLISLIDTIYPPLLCTLCDTVSTSRIASNQHFKEKHKKKSRYLCIHPHCTQSFLSRGALRFHISRSHLVHYSKKPLPDPPCAHYNNCNKSPTVINTLINNKNNHYNNIHTLTSTTTLTKPITTTTPLPQAPLQVQSKSPPQPALSVSSSPLTQSQDTTTLETTTPIITTKKLSPKKEKVYTSISIDDLTPSPPPSPFSLYHSRKNSSKKPTLSSTAEDFLNSMYPPLQCPSCLQVFNRKTNVIKHLTEAHLGQEPYRCIYPKCAHPRLYATREGLVYHIVRVHDKK</sequence>
<feature type="domain" description="C2H2-type" evidence="3">
    <location>
        <begin position="266"/>
        <end position="294"/>
    </location>
</feature>
<feature type="compositionally biased region" description="Polar residues" evidence="2">
    <location>
        <begin position="173"/>
        <end position="190"/>
    </location>
</feature>
<dbReference type="Proteomes" id="UP001473302">
    <property type="component" value="Unassembled WGS sequence"/>
</dbReference>
<reference evidence="4 5" key="1">
    <citation type="submission" date="2024-04" db="EMBL/GenBank/DDBJ databases">
        <title>genome sequences of Mucor flavus KT1a and Helicostylum pulchrum KT1b strains isolated from the surface of a dry-aged beef.</title>
        <authorList>
            <person name="Toyotome T."/>
            <person name="Hosono M."/>
            <person name="Torimaru M."/>
            <person name="Fukuda K."/>
            <person name="Mikami N."/>
        </authorList>
    </citation>
    <scope>NUCLEOTIDE SEQUENCE [LARGE SCALE GENOMIC DNA]</scope>
    <source>
        <strain evidence="4 5">KT1a</strain>
    </source>
</reference>
<dbReference type="Gene3D" id="3.30.160.60">
    <property type="entry name" value="Classic Zinc Finger"/>
    <property type="match status" value="1"/>
</dbReference>
<evidence type="ECO:0000313" key="4">
    <source>
        <dbReference type="EMBL" id="GAA5814817.1"/>
    </source>
</evidence>
<protein>
    <recommendedName>
        <fullName evidence="3">C2H2-type domain-containing protein</fullName>
    </recommendedName>
</protein>
<feature type="region of interest" description="Disordered" evidence="2">
    <location>
        <begin position="224"/>
        <end position="250"/>
    </location>
</feature>
<keyword evidence="1" id="KW-0479">Metal-binding</keyword>
<evidence type="ECO:0000259" key="3">
    <source>
        <dbReference type="PROSITE" id="PS50157"/>
    </source>
</evidence>
<organism evidence="4 5">
    <name type="scientific">Mucor flavus</name>
    <dbReference type="NCBI Taxonomy" id="439312"/>
    <lineage>
        <taxon>Eukaryota</taxon>
        <taxon>Fungi</taxon>
        <taxon>Fungi incertae sedis</taxon>
        <taxon>Mucoromycota</taxon>
        <taxon>Mucoromycotina</taxon>
        <taxon>Mucoromycetes</taxon>
        <taxon>Mucorales</taxon>
        <taxon>Mucorineae</taxon>
        <taxon>Mucoraceae</taxon>
        <taxon>Mucor</taxon>
    </lineage>
</organism>
<accession>A0ABP9Z6U4</accession>
<dbReference type="SMART" id="SM00355">
    <property type="entry name" value="ZnF_C2H2"/>
    <property type="match status" value="4"/>
</dbReference>
<dbReference type="EMBL" id="BAABUK010000023">
    <property type="protein sequence ID" value="GAA5814817.1"/>
    <property type="molecule type" value="Genomic_DNA"/>
</dbReference>
<evidence type="ECO:0000313" key="5">
    <source>
        <dbReference type="Proteomes" id="UP001473302"/>
    </source>
</evidence>
<evidence type="ECO:0000256" key="2">
    <source>
        <dbReference type="SAM" id="MobiDB-lite"/>
    </source>
</evidence>
<comment type="caution">
    <text evidence="4">The sequence shown here is derived from an EMBL/GenBank/DDBJ whole genome shotgun (WGS) entry which is preliminary data.</text>
</comment>
<keyword evidence="5" id="KW-1185">Reference proteome</keyword>